<dbReference type="RefSeq" id="WP_120702541.1">
    <property type="nucleotide sequence ID" value="NZ_CP032694.1"/>
</dbReference>
<name>A0A387FG03_9HYPH</name>
<dbReference type="AlphaFoldDB" id="A0A387FG03"/>
<dbReference type="OrthoDB" id="7285394at2"/>
<feature type="transmembrane region" description="Helical" evidence="2">
    <location>
        <begin position="27"/>
        <end position="46"/>
    </location>
</feature>
<keyword evidence="2" id="KW-1133">Transmembrane helix</keyword>
<evidence type="ECO:0000313" key="3">
    <source>
        <dbReference type="EMBL" id="AYG57439.1"/>
    </source>
</evidence>
<dbReference type="InterPro" id="IPR024399">
    <property type="entry name" value="DUF2628"/>
</dbReference>
<feature type="compositionally biased region" description="Low complexity" evidence="1">
    <location>
        <begin position="132"/>
        <end position="152"/>
    </location>
</feature>
<proteinExistence type="predicted"/>
<accession>A0A387FG03</accession>
<evidence type="ECO:0000256" key="1">
    <source>
        <dbReference type="SAM" id="MobiDB-lite"/>
    </source>
</evidence>
<dbReference type="EMBL" id="CP032694">
    <property type="protein sequence ID" value="AYG57439.1"/>
    <property type="molecule type" value="Genomic_DNA"/>
</dbReference>
<sequence>MASYLILTPPGGPDKNQASTRFIRDSFSWAAFLFPTLWLLFHRLWLQAVAAFLLQGIALELIRRPGFFAAGIAILLGVHILAALEGRHAAYRNLVAGGWKTEGLVSAPNLATAEAIYFSGIEVKEEENIRSNNWDIPSSPNNSPSRGGPSFGLPGYDGGR</sequence>
<keyword evidence="4" id="KW-1185">Reference proteome</keyword>
<feature type="transmembrane region" description="Helical" evidence="2">
    <location>
        <begin position="66"/>
        <end position="84"/>
    </location>
</feature>
<keyword evidence="2" id="KW-0472">Membrane</keyword>
<feature type="region of interest" description="Disordered" evidence="1">
    <location>
        <begin position="132"/>
        <end position="160"/>
    </location>
</feature>
<dbReference type="Proteomes" id="UP000282195">
    <property type="component" value="Chromosome"/>
</dbReference>
<gene>
    <name evidence="3" type="ORF">CCGE525_00250</name>
</gene>
<dbReference type="Pfam" id="PF10947">
    <property type="entry name" value="DUF2628"/>
    <property type="match status" value="1"/>
</dbReference>
<organism evidence="3 4">
    <name type="scientific">Rhizobium jaguaris</name>
    <dbReference type="NCBI Taxonomy" id="1312183"/>
    <lineage>
        <taxon>Bacteria</taxon>
        <taxon>Pseudomonadati</taxon>
        <taxon>Pseudomonadota</taxon>
        <taxon>Alphaproteobacteria</taxon>
        <taxon>Hyphomicrobiales</taxon>
        <taxon>Rhizobiaceae</taxon>
        <taxon>Rhizobium/Agrobacterium group</taxon>
        <taxon>Rhizobium</taxon>
    </lineage>
</organism>
<evidence type="ECO:0000256" key="2">
    <source>
        <dbReference type="SAM" id="Phobius"/>
    </source>
</evidence>
<dbReference type="KEGG" id="rjg:CCGE525_00250"/>
<reference evidence="3 4" key="1">
    <citation type="submission" date="2018-10" db="EMBL/GenBank/DDBJ databases">
        <title>Rhizobium etli, R. leguminosarum and a new Rhizobium genospecies from Phaseolus dumosus.</title>
        <authorList>
            <person name="Ramirez-Puebla S.T."/>
            <person name="Rogel-Hernandez M.A."/>
            <person name="Guerrero G."/>
            <person name="Ormeno-Orrillo E."/>
            <person name="Martinez-Romero J.C."/>
            <person name="Negrete-Yankelevich S."/>
            <person name="Martinez-Romero E."/>
        </authorList>
    </citation>
    <scope>NUCLEOTIDE SEQUENCE [LARGE SCALE GENOMIC DNA]</scope>
    <source>
        <strain evidence="3 4">CCGE525</strain>
    </source>
</reference>
<evidence type="ECO:0000313" key="4">
    <source>
        <dbReference type="Proteomes" id="UP000282195"/>
    </source>
</evidence>
<protein>
    <submittedName>
        <fullName evidence="3">DUF2628 domain-containing protein</fullName>
    </submittedName>
</protein>
<keyword evidence="2" id="KW-0812">Transmembrane</keyword>